<evidence type="ECO:0008006" key="3">
    <source>
        <dbReference type="Google" id="ProtNLM"/>
    </source>
</evidence>
<reference evidence="1 2" key="1">
    <citation type="submission" date="2015-09" db="EMBL/GenBank/DDBJ databases">
        <authorList>
            <consortium name="Swine Surveillance"/>
        </authorList>
    </citation>
    <scope>NUCLEOTIDE SEQUENCE [LARGE SCALE GENOMIC DNA]</scope>
    <source>
        <strain evidence="1 2">CECT 4292</strain>
    </source>
</reference>
<protein>
    <recommendedName>
        <fullName evidence="3">Lipoprotein</fullName>
    </recommendedName>
</protein>
<evidence type="ECO:0000313" key="2">
    <source>
        <dbReference type="Proteomes" id="UP000050783"/>
    </source>
</evidence>
<dbReference type="AlphaFoldDB" id="A0A0P1F0N5"/>
<organism evidence="1 2">
    <name type="scientific">Ruegeria atlantica</name>
    <dbReference type="NCBI Taxonomy" id="81569"/>
    <lineage>
        <taxon>Bacteria</taxon>
        <taxon>Pseudomonadati</taxon>
        <taxon>Pseudomonadota</taxon>
        <taxon>Alphaproteobacteria</taxon>
        <taxon>Rhodobacterales</taxon>
        <taxon>Roseobacteraceae</taxon>
        <taxon>Ruegeria</taxon>
    </lineage>
</organism>
<dbReference type="PROSITE" id="PS51257">
    <property type="entry name" value="PROKAR_LIPOPROTEIN"/>
    <property type="match status" value="1"/>
</dbReference>
<name>A0A0P1F0N5_9RHOB</name>
<evidence type="ECO:0000313" key="1">
    <source>
        <dbReference type="EMBL" id="CUH48478.1"/>
    </source>
</evidence>
<dbReference type="EMBL" id="CYPU01000039">
    <property type="protein sequence ID" value="CUH48478.1"/>
    <property type="molecule type" value="Genomic_DNA"/>
</dbReference>
<accession>A0A0P1F0N5</accession>
<proteinExistence type="predicted"/>
<sequence>MLRKMALLALFVIAACDSRTERLSREYQIGEELMIDCRENGQRCPEYLNFKKRFEANVDNVTTFERSLATHKARIARGAPV</sequence>
<gene>
    <name evidence="1" type="ORF">RUA4292_02658</name>
</gene>
<dbReference type="Proteomes" id="UP000050783">
    <property type="component" value="Unassembled WGS sequence"/>
</dbReference>